<evidence type="ECO:0000256" key="10">
    <source>
        <dbReference type="ARBA" id="ARBA00023004"/>
    </source>
</evidence>
<dbReference type="InterPro" id="IPR050105">
    <property type="entry name" value="MoCo_biosynth_MoaA/MoaC"/>
</dbReference>
<comment type="cofactor">
    <cofactor evidence="2">
        <name>[4Fe-4S] cluster</name>
        <dbReference type="ChEBI" id="CHEBI:49883"/>
    </cofactor>
</comment>
<keyword evidence="10" id="KW-0408">Iron</keyword>
<dbReference type="HAMAP" id="MF_01224_B">
    <property type="entry name" value="MoaC_B"/>
    <property type="match status" value="1"/>
</dbReference>
<evidence type="ECO:0000256" key="13">
    <source>
        <dbReference type="ARBA" id="ARBA00023150"/>
    </source>
</evidence>
<keyword evidence="12" id="KW-0342">GTP-binding</keyword>
<protein>
    <submittedName>
        <fullName evidence="17">Cyclic pyranopterin monophosphate synthase</fullName>
    </submittedName>
</protein>
<reference evidence="18" key="1">
    <citation type="submission" date="2010-08" db="EMBL/GenBank/DDBJ databases">
        <authorList>
            <consortium name="Caenorhabditis japonica Sequencing Consortium"/>
            <person name="Wilson R.K."/>
        </authorList>
    </citation>
    <scope>NUCLEOTIDE SEQUENCE [LARGE SCALE GENOMIC DNA]</scope>
    <source>
        <strain evidence="18">DF5081</strain>
    </source>
</reference>
<organism evidence="17 18">
    <name type="scientific">Caenorhabditis japonica</name>
    <dbReference type="NCBI Taxonomy" id="281687"/>
    <lineage>
        <taxon>Eukaryota</taxon>
        <taxon>Metazoa</taxon>
        <taxon>Ecdysozoa</taxon>
        <taxon>Nematoda</taxon>
        <taxon>Chromadorea</taxon>
        <taxon>Rhabditida</taxon>
        <taxon>Rhabditina</taxon>
        <taxon>Rhabditomorpha</taxon>
        <taxon>Rhabditoidea</taxon>
        <taxon>Rhabditidae</taxon>
        <taxon>Peloderinae</taxon>
        <taxon>Caenorhabditis</taxon>
    </lineage>
</organism>
<keyword evidence="6" id="KW-0004">4Fe-4S</keyword>
<dbReference type="Gene3D" id="3.20.20.70">
    <property type="entry name" value="Aldolase class I"/>
    <property type="match status" value="1"/>
</dbReference>
<evidence type="ECO:0000256" key="6">
    <source>
        <dbReference type="ARBA" id="ARBA00022485"/>
    </source>
</evidence>
<dbReference type="PANTHER" id="PTHR22960:SF0">
    <property type="entry name" value="MOLYBDENUM COFACTOR BIOSYNTHESIS PROTEIN 1"/>
    <property type="match status" value="1"/>
</dbReference>
<evidence type="ECO:0000256" key="2">
    <source>
        <dbReference type="ARBA" id="ARBA00001966"/>
    </source>
</evidence>
<evidence type="ECO:0000256" key="5">
    <source>
        <dbReference type="ARBA" id="ARBA00009862"/>
    </source>
</evidence>
<evidence type="ECO:0000313" key="17">
    <source>
        <dbReference type="EnsemblMetazoa" id="CJA10680.1"/>
    </source>
</evidence>
<evidence type="ECO:0000256" key="11">
    <source>
        <dbReference type="ARBA" id="ARBA00023014"/>
    </source>
</evidence>
<dbReference type="HAMAP" id="MF_01225_B">
    <property type="entry name" value="MoaA_B"/>
    <property type="match status" value="1"/>
</dbReference>
<proteinExistence type="inferred from homology"/>
<dbReference type="InterPro" id="IPR013785">
    <property type="entry name" value="Aldolase_TIM"/>
</dbReference>
<dbReference type="InterPro" id="IPR036522">
    <property type="entry name" value="MoaC_sf"/>
</dbReference>
<evidence type="ECO:0000256" key="1">
    <source>
        <dbReference type="ARBA" id="ARBA00001637"/>
    </source>
</evidence>
<keyword evidence="11" id="KW-0411">Iron-sulfur</keyword>
<dbReference type="GO" id="GO:0005525">
    <property type="term" value="F:GTP binding"/>
    <property type="evidence" value="ECO:0007669"/>
    <property type="project" value="UniProtKB-KW"/>
</dbReference>
<dbReference type="GO" id="GO:0061799">
    <property type="term" value="F:cyclic pyranopterin monophosphate synthase activity"/>
    <property type="evidence" value="ECO:0007669"/>
    <property type="project" value="UniProtKB-EC"/>
</dbReference>
<name>A0A8R1DTY2_CAEJA</name>
<keyword evidence="14" id="KW-0456">Lyase</keyword>
<dbReference type="PROSITE" id="PS01305">
    <property type="entry name" value="MOAA_NIFB_PQQE"/>
    <property type="match status" value="1"/>
</dbReference>
<dbReference type="NCBIfam" id="TIGR02666">
    <property type="entry name" value="moaA"/>
    <property type="match status" value="1"/>
</dbReference>
<dbReference type="EnsemblMetazoa" id="CJA10680.1">
    <property type="protein sequence ID" value="CJA10680.1"/>
    <property type="gene ID" value="WBGene00129884"/>
</dbReference>
<dbReference type="Pfam" id="PF06463">
    <property type="entry name" value="Mob_synth_C"/>
    <property type="match status" value="1"/>
</dbReference>
<comment type="similarity">
    <text evidence="4">In the C-terminal section; belongs to the MoaC family.</text>
</comment>
<dbReference type="SUPFAM" id="SSF55040">
    <property type="entry name" value="Molybdenum cofactor biosynthesis protein C, MoaC"/>
    <property type="match status" value="1"/>
</dbReference>
<dbReference type="NCBIfam" id="TIGR00581">
    <property type="entry name" value="moaC"/>
    <property type="match status" value="1"/>
</dbReference>
<evidence type="ECO:0000313" key="18">
    <source>
        <dbReference type="Proteomes" id="UP000005237"/>
    </source>
</evidence>
<dbReference type="SMART" id="SM00729">
    <property type="entry name" value="Elp3"/>
    <property type="match status" value="1"/>
</dbReference>
<dbReference type="InterPro" id="IPR013483">
    <property type="entry name" value="MoaA"/>
</dbReference>
<dbReference type="SFLD" id="SFLDG01383">
    <property type="entry name" value="cyclic_pyranopterin_phosphate"/>
    <property type="match status" value="1"/>
</dbReference>
<evidence type="ECO:0000256" key="14">
    <source>
        <dbReference type="ARBA" id="ARBA00023239"/>
    </source>
</evidence>
<dbReference type="NCBIfam" id="NF006870">
    <property type="entry name" value="PRK09364.1"/>
    <property type="match status" value="1"/>
</dbReference>
<keyword evidence="8" id="KW-0479">Metal-binding</keyword>
<dbReference type="InterPro" id="IPR023045">
    <property type="entry name" value="MoaC"/>
</dbReference>
<dbReference type="InterPro" id="IPR000385">
    <property type="entry name" value="MoaA_NifB_PqqE_Fe-S-bd_CS"/>
</dbReference>
<keyword evidence="13" id="KW-0501">Molybdenum cofactor biosynthesis</keyword>
<evidence type="ECO:0000256" key="8">
    <source>
        <dbReference type="ARBA" id="ARBA00022723"/>
    </source>
</evidence>
<evidence type="ECO:0000256" key="15">
    <source>
        <dbReference type="ARBA" id="ARBA00048697"/>
    </source>
</evidence>
<dbReference type="GO" id="GO:0051539">
    <property type="term" value="F:4 iron, 4 sulfur cluster binding"/>
    <property type="evidence" value="ECO:0007669"/>
    <property type="project" value="UniProtKB-KW"/>
</dbReference>
<dbReference type="PROSITE" id="PS51918">
    <property type="entry name" value="RADICAL_SAM"/>
    <property type="match status" value="1"/>
</dbReference>
<evidence type="ECO:0000256" key="12">
    <source>
        <dbReference type="ARBA" id="ARBA00023134"/>
    </source>
</evidence>
<sequence>MSRQKLGKQLLDLPKSHDILKKLTVPLKEHIQPLNQLTIKEKRAAIRLKIQEIDRSKGFNSDHSPFYDMFMREHTYLRISLTEKCNFRCLYCMPAEGVPLKPKEKMLSNEEILRLVKLFAVHGIDKVRLTGGEPTIRKDIVKIVEGIALTPGIKDVGITTNGLVLGRFLPDLKNAGLTKINISIDSLDRQKFAKMTRRDAFDKVFKSIELAREYFSKVKLNVVVMKNQNDNEIVNFVNLTKDRNLDVRFIEFMPFGGNEFDNNRFIGYREMLRQIVDMFGEDVIRLTDSPNDITKAYKIKGFKGQFGFITSMTDHFCNTCNRLRITADGNLKVCLHGNSEVSLRDRMRCGDSDSQLSEIIQLAVNNKKARHAEFRHGRAEKHAKPPNDFNRRLTLEPLITSSFLGHLSSCSLSNNHFSLFNSHFSNSHQQKHFSTFSSFAAYSTFTSPPATLTHVDTNGRAKQVDVSEKAISTRTAVARGSIVLTPEVSLQISENNIKKGDVLTVAKIASILGAKQVANLIPLCHPIRLDFVDTVFEHDIEKSQLHVTSTAKCSGNTGVEMEALTACTIALLTVYDMCKAVSQQMVLTNIRLVHKSGGKTTYNFDNENQI</sequence>
<dbReference type="SFLD" id="SFLDS00029">
    <property type="entry name" value="Radical_SAM"/>
    <property type="match status" value="1"/>
</dbReference>
<keyword evidence="7" id="KW-0949">S-adenosyl-L-methionine</keyword>
<dbReference type="GO" id="GO:0046872">
    <property type="term" value="F:metal ion binding"/>
    <property type="evidence" value="ECO:0007669"/>
    <property type="project" value="UniProtKB-KW"/>
</dbReference>
<keyword evidence="18" id="KW-1185">Reference proteome</keyword>
<evidence type="ECO:0000256" key="4">
    <source>
        <dbReference type="ARBA" id="ARBA00008484"/>
    </source>
</evidence>
<dbReference type="InterPro" id="IPR047594">
    <property type="entry name" value="MoaC_bact/euk"/>
</dbReference>
<comment type="catalytic activity">
    <reaction evidence="15">
        <text>GTP + AH2 + S-adenosyl-L-methionine = (8S)-3',8-cyclo-7,8-dihydroguanosine 5'-triphosphate + 5'-deoxyadenosine + L-methionine + A + H(+)</text>
        <dbReference type="Rhea" id="RHEA:49576"/>
        <dbReference type="ChEBI" id="CHEBI:13193"/>
        <dbReference type="ChEBI" id="CHEBI:15378"/>
        <dbReference type="ChEBI" id="CHEBI:17319"/>
        <dbReference type="ChEBI" id="CHEBI:17499"/>
        <dbReference type="ChEBI" id="CHEBI:37565"/>
        <dbReference type="ChEBI" id="CHEBI:57844"/>
        <dbReference type="ChEBI" id="CHEBI:59789"/>
        <dbReference type="ChEBI" id="CHEBI:131766"/>
        <dbReference type="EC" id="4.1.99.22"/>
    </reaction>
</comment>
<dbReference type="Proteomes" id="UP000005237">
    <property type="component" value="Unassembled WGS sequence"/>
</dbReference>
<dbReference type="SFLD" id="SFLDG01386">
    <property type="entry name" value="main_SPASM_domain-containing"/>
    <property type="match status" value="1"/>
</dbReference>
<dbReference type="Pfam" id="PF01967">
    <property type="entry name" value="MoaC"/>
    <property type="match status" value="1"/>
</dbReference>
<dbReference type="SFLD" id="SFLDG01067">
    <property type="entry name" value="SPASM/twitch_domain_containing"/>
    <property type="match status" value="1"/>
</dbReference>
<dbReference type="PANTHER" id="PTHR22960">
    <property type="entry name" value="MOLYBDOPTERIN COFACTOR SYNTHESIS PROTEIN A"/>
    <property type="match status" value="1"/>
</dbReference>
<dbReference type="InterPro" id="IPR040064">
    <property type="entry name" value="MoaA-like"/>
</dbReference>
<accession>A0A8R1DTY2</accession>
<dbReference type="InterPro" id="IPR006638">
    <property type="entry name" value="Elp3/MiaA/NifB-like_rSAM"/>
</dbReference>
<comment type="catalytic activity">
    <reaction evidence="1">
        <text>(8S)-3',8-cyclo-7,8-dihydroguanosine 5'-triphosphate = cyclic pyranopterin phosphate + diphosphate</text>
        <dbReference type="Rhea" id="RHEA:49580"/>
        <dbReference type="ChEBI" id="CHEBI:33019"/>
        <dbReference type="ChEBI" id="CHEBI:59648"/>
        <dbReference type="ChEBI" id="CHEBI:131766"/>
        <dbReference type="EC" id="4.6.1.17"/>
    </reaction>
</comment>
<reference evidence="17" key="2">
    <citation type="submission" date="2022-06" db="UniProtKB">
        <authorList>
            <consortium name="EnsemblMetazoa"/>
        </authorList>
    </citation>
    <scope>IDENTIFICATION</scope>
    <source>
        <strain evidence="17">DF5081</strain>
    </source>
</reference>
<comment type="pathway">
    <text evidence="3">Cofactor biosynthesis; molybdopterin biosynthesis.</text>
</comment>
<dbReference type="Gene3D" id="3.30.70.640">
    <property type="entry name" value="Molybdopterin cofactor biosynthesis C (MoaC) domain"/>
    <property type="match status" value="1"/>
</dbReference>
<dbReference type="InterPro" id="IPR010505">
    <property type="entry name" value="MoaA_twitch"/>
</dbReference>
<dbReference type="CDD" id="cd01335">
    <property type="entry name" value="Radical_SAM"/>
    <property type="match status" value="1"/>
</dbReference>
<dbReference type="CDD" id="cd01420">
    <property type="entry name" value="MoaC_PE"/>
    <property type="match status" value="1"/>
</dbReference>
<dbReference type="GO" id="GO:0006777">
    <property type="term" value="P:Mo-molybdopterin cofactor biosynthetic process"/>
    <property type="evidence" value="ECO:0007669"/>
    <property type="project" value="UniProtKB-KW"/>
</dbReference>
<feature type="domain" description="Radical SAM core" evidence="16">
    <location>
        <begin position="69"/>
        <end position="285"/>
    </location>
</feature>
<dbReference type="Pfam" id="PF04055">
    <property type="entry name" value="Radical_SAM"/>
    <property type="match status" value="1"/>
</dbReference>
<dbReference type="AlphaFoldDB" id="A0A8R1DTY2"/>
<dbReference type="InterPro" id="IPR002820">
    <property type="entry name" value="Mopterin_CF_biosynth-C_dom"/>
</dbReference>
<dbReference type="SUPFAM" id="SSF102114">
    <property type="entry name" value="Radical SAM enzymes"/>
    <property type="match status" value="1"/>
</dbReference>
<dbReference type="InterPro" id="IPR058240">
    <property type="entry name" value="rSAM_sf"/>
</dbReference>
<dbReference type="CDD" id="cd21117">
    <property type="entry name" value="Twitch_MoaA"/>
    <property type="match status" value="1"/>
</dbReference>
<evidence type="ECO:0000259" key="16">
    <source>
        <dbReference type="PROSITE" id="PS51918"/>
    </source>
</evidence>
<dbReference type="GO" id="GO:0061798">
    <property type="term" value="F:GTP 3',8'-cyclase activity"/>
    <property type="evidence" value="ECO:0007669"/>
    <property type="project" value="UniProtKB-EC"/>
</dbReference>
<evidence type="ECO:0000256" key="7">
    <source>
        <dbReference type="ARBA" id="ARBA00022691"/>
    </source>
</evidence>
<evidence type="ECO:0000256" key="3">
    <source>
        <dbReference type="ARBA" id="ARBA00005046"/>
    </source>
</evidence>
<evidence type="ECO:0000256" key="9">
    <source>
        <dbReference type="ARBA" id="ARBA00022741"/>
    </source>
</evidence>
<comment type="similarity">
    <text evidence="5">In the N-terminal section; belongs to the radical SAM superfamily. MoaA family.</text>
</comment>
<keyword evidence="9" id="KW-0547">Nucleotide-binding</keyword>
<dbReference type="InterPro" id="IPR007197">
    <property type="entry name" value="rSAM"/>
</dbReference>